<reference evidence="1" key="1">
    <citation type="submission" date="2016-10" db="EMBL/GenBank/DDBJ databases">
        <authorList>
            <person name="Benchimol M."/>
            <person name="Almeida L.G."/>
            <person name="Vasconcelos A.T."/>
            <person name="Perreira-Neves A."/>
            <person name="Rosa I.A."/>
            <person name="Tasca T."/>
            <person name="Bogo M.R."/>
            <person name="de Souza W."/>
        </authorList>
    </citation>
    <scope>NUCLEOTIDE SEQUENCE [LARGE SCALE GENOMIC DNA]</scope>
    <source>
        <strain evidence="1">K</strain>
    </source>
</reference>
<comment type="caution">
    <text evidence="1">The sequence shown here is derived from an EMBL/GenBank/DDBJ whole genome shotgun (WGS) entry which is preliminary data.</text>
</comment>
<proteinExistence type="predicted"/>
<dbReference type="GeneID" id="94833749"/>
<dbReference type="VEuPathDB" id="TrichDB:TRFO_16544"/>
<dbReference type="EMBL" id="MLAK01000543">
    <property type="protein sequence ID" value="OHT13340.1"/>
    <property type="molecule type" value="Genomic_DNA"/>
</dbReference>
<accession>A0A1J4KUA2</accession>
<keyword evidence="2" id="KW-1185">Reference proteome</keyword>
<protein>
    <submittedName>
        <fullName evidence="1">Uncharacterized protein</fullName>
    </submittedName>
</protein>
<gene>
    <name evidence="1" type="ORF">TRFO_16544</name>
</gene>
<organism evidence="1 2">
    <name type="scientific">Tritrichomonas foetus</name>
    <dbReference type="NCBI Taxonomy" id="1144522"/>
    <lineage>
        <taxon>Eukaryota</taxon>
        <taxon>Metamonada</taxon>
        <taxon>Parabasalia</taxon>
        <taxon>Tritrichomonadida</taxon>
        <taxon>Tritrichomonadidae</taxon>
        <taxon>Tritrichomonas</taxon>
    </lineage>
</organism>
<dbReference type="AlphaFoldDB" id="A0A1J4KUA2"/>
<dbReference type="RefSeq" id="XP_068366476.1">
    <property type="nucleotide sequence ID" value="XM_068499045.1"/>
</dbReference>
<name>A0A1J4KUA2_9EUKA</name>
<dbReference type="Gene3D" id="1.25.40.180">
    <property type="match status" value="1"/>
</dbReference>
<sequence length="517" mass="59853">MKKVDNPYDLSNQDVLISVVYGEEESNTIALTFNPEETPARLVSIFNTLENDEEPSNYELVSPSHNIPLDGDFFTTTEFEDKYELDVYESEMPGFDYVEDVYVLYDKMKLNNLVLKPNLLPELIYKQIMGINTYSSTIFVGVWQKIMMRAIIDISQGENYVFLRSLIPYFHQSAQVNQDFPFLITNSIVSAMTIMFVNRKIRSINPYEDELDMSYNPEWFPFLHFISELVVRRLISYECIRNSLDAFRPSIISEQFIISLATNILTALPVHETFKICSELFKDKYLFRSFRNPSVVHLLLQKPDISQVFPYLYIYGWMSRAFNSEVSLQTAIAAALNVGEQTIFDSKRILKTFLDSIIETIYEKFIFLPFAKTYLELTSVQVSLISIELERYEPIFVEFIKSKELMIALLERVHILLAKYSYFPKGITLLLYKFLWDKGICSTPAFNIWFEQLNTADGATGIMLELNSPLNSVIPLKYDFSTTMNLSIIEQVKADLKKKPAYEGGEGVEEEEEDIGF</sequence>
<evidence type="ECO:0000313" key="2">
    <source>
        <dbReference type="Proteomes" id="UP000179807"/>
    </source>
</evidence>
<dbReference type="Proteomes" id="UP000179807">
    <property type="component" value="Unassembled WGS sequence"/>
</dbReference>
<evidence type="ECO:0000313" key="1">
    <source>
        <dbReference type="EMBL" id="OHT13340.1"/>
    </source>
</evidence>